<feature type="region of interest" description="Disordered" evidence="1">
    <location>
        <begin position="1"/>
        <end position="25"/>
    </location>
</feature>
<protein>
    <submittedName>
        <fullName evidence="2">Uncharacterized protein</fullName>
    </submittedName>
</protein>
<feature type="region of interest" description="Disordered" evidence="1">
    <location>
        <begin position="48"/>
        <end position="87"/>
    </location>
</feature>
<dbReference type="Proteomes" id="UP000250079">
    <property type="component" value="Chromosome"/>
</dbReference>
<sequence>MDRERTQTGCLHQDSLAGAIPSSSPRSSRLRVAVSVALLCMGAGLAACSSSSSGPEPEPEPIPAPPTDSGGEQTDPDEPTGSGGQTGVLEGLLQLEDDPGLLSQIPEVVSIDIRADTGLQIAYTREDQALDVPGALVELQWVFMQSCLEQQSVAPVVVIRDGAVTPFTATDDVIYNIEGIAVASSSRRDVPVIQVQEADFDGSLGALGFNLRSVMGRMLWLSASLPERDYPFDCARQTPE</sequence>
<name>A0A2Z2NVF1_9GAMM</name>
<keyword evidence="3" id="KW-1185">Reference proteome</keyword>
<evidence type="ECO:0000313" key="3">
    <source>
        <dbReference type="Proteomes" id="UP000250079"/>
    </source>
</evidence>
<organism evidence="2 3">
    <name type="scientific">Granulosicoccus antarcticus IMCC3135</name>
    <dbReference type="NCBI Taxonomy" id="1192854"/>
    <lineage>
        <taxon>Bacteria</taxon>
        <taxon>Pseudomonadati</taxon>
        <taxon>Pseudomonadota</taxon>
        <taxon>Gammaproteobacteria</taxon>
        <taxon>Chromatiales</taxon>
        <taxon>Granulosicoccaceae</taxon>
        <taxon>Granulosicoccus</taxon>
    </lineage>
</organism>
<dbReference type="EMBL" id="CP018632">
    <property type="protein sequence ID" value="ASJ71114.1"/>
    <property type="molecule type" value="Genomic_DNA"/>
</dbReference>
<dbReference type="RefSeq" id="WP_088916590.1">
    <property type="nucleotide sequence ID" value="NZ_CP018632.1"/>
</dbReference>
<dbReference type="KEGG" id="gai:IMCC3135_05005"/>
<evidence type="ECO:0000256" key="1">
    <source>
        <dbReference type="SAM" id="MobiDB-lite"/>
    </source>
</evidence>
<accession>A0A2Z2NVF1</accession>
<dbReference type="AlphaFoldDB" id="A0A2Z2NVF1"/>
<proteinExistence type="predicted"/>
<evidence type="ECO:0000313" key="2">
    <source>
        <dbReference type="EMBL" id="ASJ71114.1"/>
    </source>
</evidence>
<gene>
    <name evidence="2" type="ORF">IMCC3135_05005</name>
</gene>
<reference evidence="2 3" key="1">
    <citation type="submission" date="2016-12" db="EMBL/GenBank/DDBJ databases">
        <authorList>
            <person name="Song W.-J."/>
            <person name="Kurnit D.M."/>
        </authorList>
    </citation>
    <scope>NUCLEOTIDE SEQUENCE [LARGE SCALE GENOMIC DNA]</scope>
    <source>
        <strain evidence="2 3">IMCC3135</strain>
    </source>
</reference>